<keyword evidence="3" id="KW-1185">Reference proteome</keyword>
<dbReference type="Proteomes" id="UP000829494">
    <property type="component" value="Chromosome"/>
</dbReference>
<dbReference type="InterPro" id="IPR043917">
    <property type="entry name" value="DUF5753"/>
</dbReference>
<dbReference type="RefSeq" id="WP_003980407.1">
    <property type="nucleotide sequence ID" value="NZ_CP043497.1"/>
</dbReference>
<gene>
    <name evidence="2" type="ORF">SRIMR7_20385</name>
</gene>
<dbReference type="SMART" id="SM00530">
    <property type="entry name" value="HTH_XRE"/>
    <property type="match status" value="1"/>
</dbReference>
<dbReference type="PROSITE" id="PS50943">
    <property type="entry name" value="HTH_CROC1"/>
    <property type="match status" value="1"/>
</dbReference>
<evidence type="ECO:0000313" key="3">
    <source>
        <dbReference type="Proteomes" id="UP000829494"/>
    </source>
</evidence>
<protein>
    <submittedName>
        <fullName evidence="2">Helix-turn-helix protein</fullName>
    </submittedName>
</protein>
<feature type="domain" description="HTH cro/C1-type" evidence="1">
    <location>
        <begin position="20"/>
        <end position="73"/>
    </location>
</feature>
<dbReference type="Pfam" id="PF13560">
    <property type="entry name" value="HTH_31"/>
    <property type="match status" value="1"/>
</dbReference>
<dbReference type="Gene3D" id="1.10.260.40">
    <property type="entry name" value="lambda repressor-like DNA-binding domains"/>
    <property type="match status" value="1"/>
</dbReference>
<evidence type="ECO:0000259" key="1">
    <source>
        <dbReference type="PROSITE" id="PS50943"/>
    </source>
</evidence>
<dbReference type="SUPFAM" id="SSF47413">
    <property type="entry name" value="lambda repressor-like DNA-binding domains"/>
    <property type="match status" value="1"/>
</dbReference>
<dbReference type="InterPro" id="IPR010982">
    <property type="entry name" value="Lambda_DNA-bd_dom_sf"/>
</dbReference>
<reference evidence="2 3" key="1">
    <citation type="submission" date="2022-03" db="EMBL/GenBank/DDBJ databases">
        <title>Complete genome of Streptomyces rimosus ssp. rimosus R7 (=ATCC 10970).</title>
        <authorList>
            <person name="Beganovic S."/>
            <person name="Ruckert C."/>
            <person name="Busche T."/>
            <person name="Kalinowski J."/>
            <person name="Wittmann C."/>
        </authorList>
    </citation>
    <scope>NUCLEOTIDE SEQUENCE [LARGE SCALE GENOMIC DNA]</scope>
    <source>
        <strain evidence="2 3">R7</strain>
    </source>
</reference>
<evidence type="ECO:0000313" key="2">
    <source>
        <dbReference type="EMBL" id="UNZ04521.1"/>
    </source>
</evidence>
<name>A0ABY3Z2H9_STRRM</name>
<dbReference type="GeneID" id="66856378"/>
<dbReference type="Pfam" id="PF19054">
    <property type="entry name" value="DUF5753"/>
    <property type="match status" value="1"/>
</dbReference>
<dbReference type="EMBL" id="CP094298">
    <property type="protein sequence ID" value="UNZ04521.1"/>
    <property type="molecule type" value="Genomic_DNA"/>
</dbReference>
<dbReference type="CDD" id="cd00093">
    <property type="entry name" value="HTH_XRE"/>
    <property type="match status" value="1"/>
</dbReference>
<sequence>MAMCVLEAQNLARDVLARELRRLREASGRSLAQLAEETNYDRTYLNRLENGERLSKRQVMEALDRTYGTKGLLVGLWRLAHQDVFTDKFELFMQYEAKAVIMHKYVVAFPGLLQTEAYARAVLSSPPNVSADVLEQRLARRLARQELLCQDQPPDLRVIFDESALARPAADPNVWHEQLLHLVEATSAPRVTVQVLPFAAGGHDLMGGSLSLLWMADGRGVGYLEGCKAGGVVEDAEKFAEYRVSYDKVRDMALSPQASVAFIRELAARVAP</sequence>
<organism evidence="2 3">
    <name type="scientific">Streptomyces rimosus subsp. rimosus</name>
    <dbReference type="NCBI Taxonomy" id="132474"/>
    <lineage>
        <taxon>Bacteria</taxon>
        <taxon>Bacillati</taxon>
        <taxon>Actinomycetota</taxon>
        <taxon>Actinomycetes</taxon>
        <taxon>Kitasatosporales</taxon>
        <taxon>Streptomycetaceae</taxon>
        <taxon>Streptomyces</taxon>
    </lineage>
</organism>
<proteinExistence type="predicted"/>
<dbReference type="InterPro" id="IPR001387">
    <property type="entry name" value="Cro/C1-type_HTH"/>
</dbReference>
<accession>A0ABY3Z2H9</accession>